<dbReference type="GO" id="GO:0016832">
    <property type="term" value="F:aldehyde-lyase activity"/>
    <property type="evidence" value="ECO:0007669"/>
    <property type="project" value="InterPro"/>
</dbReference>
<dbReference type="InterPro" id="IPR052899">
    <property type="entry name" value="Class-I_DAHP_synthase"/>
</dbReference>
<proteinExistence type="predicted"/>
<name>A0A1L6TCS4_PISSA</name>
<evidence type="ECO:0000256" key="1">
    <source>
        <dbReference type="ARBA" id="ARBA00022679"/>
    </source>
</evidence>
<dbReference type="NCBIfam" id="NF009239">
    <property type="entry name" value="PRK12595.1"/>
    <property type="match status" value="1"/>
</dbReference>
<dbReference type="Proteomes" id="UP000029558">
    <property type="component" value="Chromosome"/>
</dbReference>
<dbReference type="PANTHER" id="PTHR43018:SF1">
    <property type="entry name" value="PROTEIN AROA(G)"/>
    <property type="match status" value="1"/>
</dbReference>
<evidence type="ECO:0000313" key="3">
    <source>
        <dbReference type="Proteomes" id="UP000029558"/>
    </source>
</evidence>
<dbReference type="InterPro" id="IPR006218">
    <property type="entry name" value="DAHP1/KDSA"/>
</dbReference>
<dbReference type="EC" id="2.5.1.54" evidence="2"/>
<dbReference type="RefSeq" id="WP_027242785.1">
    <property type="nucleotide sequence ID" value="NZ_CP012508.1"/>
</dbReference>
<dbReference type="GO" id="GO:0003849">
    <property type="term" value="F:3-deoxy-7-phosphoheptulonate synthase activity"/>
    <property type="evidence" value="ECO:0007669"/>
    <property type="project" value="UniProtKB-EC"/>
</dbReference>
<dbReference type="Gene3D" id="3.20.20.70">
    <property type="entry name" value="Aldolase class I"/>
    <property type="match status" value="1"/>
</dbReference>
<dbReference type="Pfam" id="PF00793">
    <property type="entry name" value="DAHP_synth_1"/>
    <property type="match status" value="1"/>
</dbReference>
<dbReference type="AlphaFoldDB" id="A0A1L6TCS4"/>
<dbReference type="GO" id="GO:0009073">
    <property type="term" value="P:aromatic amino acid family biosynthetic process"/>
    <property type="evidence" value="ECO:0007669"/>
    <property type="project" value="InterPro"/>
</dbReference>
<dbReference type="InterPro" id="IPR006268">
    <property type="entry name" value="DAHP_syn_2"/>
</dbReference>
<sequence length="338" mass="36737">MVIALENSSLKNHIGLMDQLNSLGIDNLVVAGEKATLIHLQGDNPREDAQKIKDILSEPMRLIDTKKTYPLVSRESLPQGSIIDVAGVAIGGKTIQIISGPCSVETPEQMTKAANMVKHAGSRLMRGGAFKPRTNPYSFQGHGVDGLVMLKQAARANALPMVTELLDVRHLEHFLAAGVDLIQIGTRNMQNFELLKEVGRTKTPILLKRGMCATIKEWLNAAEYIAASGNLNIILCERGVRSFENSYRNMLDITAIPVLKRETHLPVIIDPSHAAGCASLVPALSKAAIAAGADGLIIESHHQPEQAWCDAEQALNPEELTQLMQELTLIANSVKRDI</sequence>
<protein>
    <submittedName>
        <fullName evidence="2">3-deoxy-7-phosphoheptulonate synthase</fullName>
        <ecNumber evidence="2">2.5.1.54</ecNumber>
    </submittedName>
</protein>
<keyword evidence="1 2" id="KW-0808">Transferase</keyword>
<organism evidence="2 3">
    <name type="scientific">Piscirickettsia salmonis</name>
    <dbReference type="NCBI Taxonomy" id="1238"/>
    <lineage>
        <taxon>Bacteria</taxon>
        <taxon>Pseudomonadati</taxon>
        <taxon>Pseudomonadota</taxon>
        <taxon>Gammaproteobacteria</taxon>
        <taxon>Thiotrichales</taxon>
        <taxon>Piscirickettsiaceae</taxon>
        <taxon>Piscirickettsia</taxon>
    </lineage>
</organism>
<dbReference type="NCBIfam" id="NF006421">
    <property type="entry name" value="PRK08673.1"/>
    <property type="match status" value="1"/>
</dbReference>
<dbReference type="EMBL" id="CP012508">
    <property type="protein sequence ID" value="ALB23178.1"/>
    <property type="molecule type" value="Genomic_DNA"/>
</dbReference>
<reference evidence="2 3" key="1">
    <citation type="journal article" date="2014" name="Genome Announc.">
        <title>Comparative Genome Analysis of Two Isolates of the Fish Pathogen Piscirickettsia salmonis from Different Hosts Reveals Major Differences in Virulence-Associated Secretion Systems.</title>
        <authorList>
            <person name="Bohle H."/>
            <person name="Henriquez P."/>
            <person name="Grothusen H."/>
            <person name="Navas E."/>
            <person name="Sandoval A."/>
            <person name="Bustamante F."/>
            <person name="Bustos P."/>
            <person name="Mancilla M."/>
        </authorList>
    </citation>
    <scope>NUCLEOTIDE SEQUENCE [LARGE SCALE GENOMIC DNA]</scope>
    <source>
        <strain evidence="3">B1-32597</strain>
    </source>
</reference>
<evidence type="ECO:0000313" key="2">
    <source>
        <dbReference type="EMBL" id="ALB23178.1"/>
    </source>
</evidence>
<dbReference type="NCBIfam" id="TIGR01361">
    <property type="entry name" value="DAHP_synth_Bsub"/>
    <property type="match status" value="1"/>
</dbReference>
<accession>A0A1L6TCS4</accession>
<dbReference type="PANTHER" id="PTHR43018">
    <property type="entry name" value="PHOSPHO-2-DEHYDRO-3-DEOXYHEPTONATE ALDOLASE"/>
    <property type="match status" value="1"/>
</dbReference>
<dbReference type="OrthoDB" id="9802281at2"/>
<dbReference type="InterPro" id="IPR013785">
    <property type="entry name" value="Aldolase_TIM"/>
</dbReference>
<gene>
    <name evidence="2" type="ORF">KU39_1998</name>
</gene>
<dbReference type="SUPFAM" id="SSF51569">
    <property type="entry name" value="Aldolase"/>
    <property type="match status" value="1"/>
</dbReference>